<dbReference type="InterPro" id="IPR006487">
    <property type="entry name" value="Phage_lambda_L"/>
</dbReference>
<protein>
    <submittedName>
        <fullName evidence="1">Phage minor tail protein L</fullName>
    </submittedName>
</protein>
<evidence type="ECO:0000313" key="2">
    <source>
        <dbReference type="Proteomes" id="UP000019092"/>
    </source>
</evidence>
<dbReference type="Pfam" id="PF05100">
    <property type="entry name" value="Phage_tail_L"/>
    <property type="match status" value="1"/>
</dbReference>
<reference evidence="1 2" key="1">
    <citation type="submission" date="2013-12" db="EMBL/GenBank/DDBJ databases">
        <title>Annotation of the Bibersteinia trehalosi USDA-ARS-USMARC-189 complete genome.</title>
        <authorList>
            <person name="Harhay G.P."/>
            <person name="McVey S."/>
            <person name="Clawson M.L."/>
            <person name="Bono J."/>
            <person name="Heaton M.P."/>
            <person name="Chitko-Mckown C.G."/>
            <person name="Harhay D.M."/>
            <person name="Smith T.P.L."/>
        </authorList>
    </citation>
    <scope>NUCLEOTIDE SEQUENCE [LARGE SCALE GENOMIC DNA]</scope>
    <source>
        <strain evidence="1 2">USDA-ARS-USMARC-189</strain>
    </source>
</reference>
<dbReference type="EMBL" id="CP006955">
    <property type="protein sequence ID" value="AHG83096.1"/>
    <property type="molecule type" value="Genomic_DNA"/>
</dbReference>
<dbReference type="RefSeq" id="WP_025289935.1">
    <property type="nucleotide sequence ID" value="NZ_CP006955.1"/>
</dbReference>
<dbReference type="Proteomes" id="UP000019092">
    <property type="component" value="Chromosome"/>
</dbReference>
<gene>
    <name evidence="1" type="ORF">F543_2320</name>
</gene>
<dbReference type="NCBIfam" id="TIGR01600">
    <property type="entry name" value="phage_tail_L"/>
    <property type="match status" value="1"/>
</dbReference>
<keyword evidence="2" id="KW-1185">Reference proteome</keyword>
<evidence type="ECO:0000313" key="1">
    <source>
        <dbReference type="EMBL" id="AHG83096.1"/>
    </source>
</evidence>
<proteinExistence type="predicted"/>
<sequence length="237" mass="26101">MPTDISNKFKLELSQLEQTALISLFEVDLTNLTGKDGEQGELYRFYAGTNELSQPIIWQGNEYTPFLVKAEGFELSGSGPSNRPTLTVSNFDGFITALATNYEQCLGAVVRRRQVYAKYLDAVNFEQGNPNADPQQERVSYYIVEQLTTLTDEVGVFTLALPTETDNAVINARTILTTCSWVYRSSECGYTGGAVADEKDQPTTDPKKDKCSGCLRGCQLRNNIANFGGFVGVNKLG</sequence>
<accession>A0ABM5PA36</accession>
<name>A0ABM5PA36_BIBTR</name>
<organism evidence="1 2">
    <name type="scientific">Bibersteinia trehalosi USDA-ARS-USMARC-189</name>
    <dbReference type="NCBI Taxonomy" id="1263831"/>
    <lineage>
        <taxon>Bacteria</taxon>
        <taxon>Pseudomonadati</taxon>
        <taxon>Pseudomonadota</taxon>
        <taxon>Gammaproteobacteria</taxon>
        <taxon>Pasteurellales</taxon>
        <taxon>Pasteurellaceae</taxon>
        <taxon>Bibersteinia</taxon>
    </lineage>
</organism>